<dbReference type="Proteomes" id="UP000429523">
    <property type="component" value="Unassembled WGS sequence"/>
</dbReference>
<proteinExistence type="predicted"/>
<dbReference type="EMBL" id="QXGB01001014">
    <property type="protein sequence ID" value="KAE9198943.1"/>
    <property type="molecule type" value="Genomic_DNA"/>
</dbReference>
<organism evidence="5 14">
    <name type="scientific">Phytophthora fragariae</name>
    <dbReference type="NCBI Taxonomy" id="53985"/>
    <lineage>
        <taxon>Eukaryota</taxon>
        <taxon>Sar</taxon>
        <taxon>Stramenopiles</taxon>
        <taxon>Oomycota</taxon>
        <taxon>Peronosporomycetes</taxon>
        <taxon>Peronosporales</taxon>
        <taxon>Peronosporaceae</taxon>
        <taxon>Phytophthora</taxon>
    </lineage>
</organism>
<dbReference type="EMBL" id="QXGE01001019">
    <property type="protein sequence ID" value="KAE9299188.1"/>
    <property type="molecule type" value="Genomic_DNA"/>
</dbReference>
<protein>
    <submittedName>
        <fullName evidence="5">Uncharacterized protein</fullName>
    </submittedName>
</protein>
<evidence type="ECO:0000313" key="15">
    <source>
        <dbReference type="Proteomes" id="UP000441208"/>
    </source>
</evidence>
<dbReference type="EMBL" id="QXGF01001118">
    <property type="protein sequence ID" value="KAE8932444.1"/>
    <property type="molecule type" value="Genomic_DNA"/>
</dbReference>
<evidence type="ECO:0000313" key="6">
    <source>
        <dbReference type="EMBL" id="KAE9198943.1"/>
    </source>
</evidence>
<evidence type="ECO:0000313" key="3">
    <source>
        <dbReference type="EMBL" id="KAE9098182.1"/>
    </source>
</evidence>
<evidence type="ECO:0000313" key="10">
    <source>
        <dbReference type="Proteomes" id="UP000429523"/>
    </source>
</evidence>
<evidence type="ECO:0000313" key="5">
    <source>
        <dbReference type="EMBL" id="KAE9144742.1"/>
    </source>
</evidence>
<gene>
    <name evidence="8" type="ORF">PF001_g15557</name>
    <name evidence="7" type="ORF">PF002_g17626</name>
    <name evidence="6" type="ORF">PF005_g15941</name>
    <name evidence="5" type="ORF">PF006_g10350</name>
    <name evidence="3" type="ORF">PF007_g16362</name>
    <name evidence="9" type="ORF">PF008_g15637</name>
    <name evidence="1" type="ORF">PF009_g17525</name>
    <name evidence="4" type="ORF">PF010_g15647</name>
    <name evidence="2" type="ORF">PF011_g26296</name>
</gene>
<evidence type="ECO:0000313" key="16">
    <source>
        <dbReference type="Proteomes" id="UP000460718"/>
    </source>
</evidence>
<comment type="caution">
    <text evidence="5">The sequence shown here is derived from an EMBL/GenBank/DDBJ whole genome shotgun (WGS) entry which is preliminary data.</text>
</comment>
<evidence type="ECO:0000313" key="1">
    <source>
        <dbReference type="EMBL" id="KAE8932444.1"/>
    </source>
</evidence>
<dbReference type="Proteomes" id="UP000440367">
    <property type="component" value="Unassembled WGS sequence"/>
</dbReference>
<evidence type="ECO:0000313" key="17">
    <source>
        <dbReference type="Proteomes" id="UP000486351"/>
    </source>
</evidence>
<keyword evidence="11" id="KW-1185">Reference proteome</keyword>
<evidence type="ECO:0000313" key="12">
    <source>
        <dbReference type="Proteomes" id="UP000437068"/>
    </source>
</evidence>
<evidence type="ECO:0000313" key="7">
    <source>
        <dbReference type="EMBL" id="KAE9214584.1"/>
    </source>
</evidence>
<dbReference type="Proteomes" id="UP000488956">
    <property type="component" value="Unassembled WGS sequence"/>
</dbReference>
<dbReference type="EMBL" id="QXGA01000518">
    <property type="protein sequence ID" value="KAE9144742.1"/>
    <property type="molecule type" value="Genomic_DNA"/>
</dbReference>
<dbReference type="Proteomes" id="UP000460718">
    <property type="component" value="Unassembled WGS sequence"/>
</dbReference>
<dbReference type="Proteomes" id="UP000486351">
    <property type="component" value="Unassembled WGS sequence"/>
</dbReference>
<evidence type="ECO:0000313" key="11">
    <source>
        <dbReference type="Proteomes" id="UP000433483"/>
    </source>
</evidence>
<accession>A0A6A3TZU4</accession>
<dbReference type="AlphaFoldDB" id="A0A6A3TZU4"/>
<evidence type="ECO:0000313" key="13">
    <source>
        <dbReference type="Proteomes" id="UP000440367"/>
    </source>
</evidence>
<evidence type="ECO:0000313" key="14">
    <source>
        <dbReference type="Proteomes" id="UP000440732"/>
    </source>
</evidence>
<evidence type="ECO:0000313" key="9">
    <source>
        <dbReference type="EMBL" id="KAE9330876.1"/>
    </source>
</evidence>
<dbReference type="EMBL" id="QXFY01001026">
    <property type="protein sequence ID" value="KAE9330876.1"/>
    <property type="molecule type" value="Genomic_DNA"/>
</dbReference>
<dbReference type="Proteomes" id="UP000437068">
    <property type="component" value="Unassembled WGS sequence"/>
</dbReference>
<sequence length="277" mass="30908">MALRTAALRCRSGTSRTKTSRVGRLYSSAPLKSAAETLYTACKRVKANAELLSTYENELQLFRAGLNPASLWWTMVQLHMPAQTRVELPEFLEGAKAAAKTHLKTVNSKDFAEFSAGLTHESAAAAELGDYCTPRFVDLLKRATAETLRDRNMMLELQDIEIQSAAVSSVKYVQLTQTQYEAQTAGLLVLPWLWSADATIEYMQIRVTTRSLETMKMTIIGQEEGLALQDNTRTWTFGSKVGSPDELDWRIVDLYGENNDAKKLSHTVYADIADDAR</sequence>
<dbReference type="OrthoDB" id="69805at2759"/>
<evidence type="ECO:0000313" key="8">
    <source>
        <dbReference type="EMBL" id="KAE9299188.1"/>
    </source>
</evidence>
<reference evidence="10 11" key="1">
    <citation type="submission" date="2018-08" db="EMBL/GenBank/DDBJ databases">
        <title>Genomic investigation of the strawberry pathogen Phytophthora fragariae indicates pathogenicity is determined by transcriptional variation in three key races.</title>
        <authorList>
            <person name="Adams T.M."/>
            <person name="Armitage A.D."/>
            <person name="Sobczyk M.K."/>
            <person name="Bates H.J."/>
            <person name="Dunwell J.M."/>
            <person name="Nellist C.F."/>
            <person name="Harrison R.J."/>
        </authorList>
    </citation>
    <scope>NUCLEOTIDE SEQUENCE [LARGE SCALE GENOMIC DNA]</scope>
    <source>
        <strain evidence="8 12">A4</strain>
        <strain evidence="7 13">BC-1</strain>
        <strain evidence="6 11">NOV-27</strain>
        <strain evidence="5 14">NOV-5</strain>
        <strain evidence="3 15">NOV-71</strain>
        <strain evidence="9 17">NOV-77</strain>
        <strain evidence="1 10">NOV-9</strain>
        <strain evidence="4 18">ONT-3</strain>
        <strain evidence="2 16">SCRP245</strain>
    </source>
</reference>
<dbReference type="EMBL" id="QXFX01001029">
    <property type="protein sequence ID" value="KAE9098210.1"/>
    <property type="molecule type" value="Genomic_DNA"/>
</dbReference>
<name>A0A6A3TZU4_9STRA</name>
<dbReference type="Proteomes" id="UP000440732">
    <property type="component" value="Unassembled WGS sequence"/>
</dbReference>
<dbReference type="EMBL" id="QXFW01003442">
    <property type="protein sequence ID" value="KAE8970754.1"/>
    <property type="molecule type" value="Genomic_DNA"/>
</dbReference>
<dbReference type="EMBL" id="QXFZ01001048">
    <property type="protein sequence ID" value="KAE9098182.1"/>
    <property type="molecule type" value="Genomic_DNA"/>
</dbReference>
<evidence type="ECO:0000313" key="2">
    <source>
        <dbReference type="EMBL" id="KAE8970754.1"/>
    </source>
</evidence>
<evidence type="ECO:0000313" key="4">
    <source>
        <dbReference type="EMBL" id="KAE9098210.1"/>
    </source>
</evidence>
<dbReference type="EMBL" id="QXGD01001106">
    <property type="protein sequence ID" value="KAE9214584.1"/>
    <property type="molecule type" value="Genomic_DNA"/>
</dbReference>
<dbReference type="Proteomes" id="UP000441208">
    <property type="component" value="Unassembled WGS sequence"/>
</dbReference>
<evidence type="ECO:0000313" key="18">
    <source>
        <dbReference type="Proteomes" id="UP000488956"/>
    </source>
</evidence>
<dbReference type="Proteomes" id="UP000433483">
    <property type="component" value="Unassembled WGS sequence"/>
</dbReference>